<proteinExistence type="predicted"/>
<dbReference type="SUPFAM" id="SSF46955">
    <property type="entry name" value="Putative DNA-binding domain"/>
    <property type="match status" value="1"/>
</dbReference>
<accession>A0AAW9X9L5</accession>
<reference evidence="1 2" key="1">
    <citation type="submission" date="2019-12" db="EMBL/GenBank/DDBJ databases">
        <title>Enteriobacteria Tanzani isolates_8377-8380.</title>
        <authorList>
            <person name="Subbiah M."/>
            <person name="Call D."/>
        </authorList>
    </citation>
    <scope>NUCLEOTIDE SEQUENCE [LARGE SCALE GENOMIC DNA]</scope>
    <source>
        <strain evidence="1 2">8378wB3</strain>
    </source>
</reference>
<evidence type="ECO:0000313" key="2">
    <source>
        <dbReference type="Proteomes" id="UP000441160"/>
    </source>
</evidence>
<protein>
    <submittedName>
        <fullName evidence="1">AlpA family phage regulatory protein</fullName>
    </submittedName>
</protein>
<dbReference type="Pfam" id="PF05930">
    <property type="entry name" value="Phage_AlpA"/>
    <property type="match status" value="1"/>
</dbReference>
<comment type="caution">
    <text evidence="1">The sequence shown here is derived from an EMBL/GenBank/DDBJ whole genome shotgun (WGS) entry which is preliminary data.</text>
</comment>
<dbReference type="Gene3D" id="1.10.238.160">
    <property type="match status" value="1"/>
</dbReference>
<sequence>MKNINPKFINLAQLIELTNISRSTIYRLLHTDPLFPRPFKLRGGNRLYWNIDEVNDYLSSQVKAYA</sequence>
<dbReference type="Proteomes" id="UP000441160">
    <property type="component" value="Unassembled WGS sequence"/>
</dbReference>
<gene>
    <name evidence="1" type="ORF">GP944_24555</name>
</gene>
<dbReference type="RefSeq" id="WP_001513754.1">
    <property type="nucleotide sequence ID" value="NZ_AP021891.1"/>
</dbReference>
<evidence type="ECO:0000313" key="1">
    <source>
        <dbReference type="EMBL" id="MWU33823.1"/>
    </source>
</evidence>
<dbReference type="InterPro" id="IPR010260">
    <property type="entry name" value="AlpA"/>
</dbReference>
<name>A0AAW9X9L5_ECOLX</name>
<dbReference type="AlphaFoldDB" id="A0AAW9X9L5"/>
<dbReference type="EMBL" id="WTRX01000099">
    <property type="protein sequence ID" value="MWU33823.1"/>
    <property type="molecule type" value="Genomic_DNA"/>
</dbReference>
<organism evidence="1 2">
    <name type="scientific">Escherichia coli</name>
    <dbReference type="NCBI Taxonomy" id="562"/>
    <lineage>
        <taxon>Bacteria</taxon>
        <taxon>Pseudomonadati</taxon>
        <taxon>Pseudomonadota</taxon>
        <taxon>Gammaproteobacteria</taxon>
        <taxon>Enterobacterales</taxon>
        <taxon>Enterobacteriaceae</taxon>
        <taxon>Escherichia</taxon>
    </lineage>
</organism>
<dbReference type="InterPro" id="IPR009061">
    <property type="entry name" value="DNA-bd_dom_put_sf"/>
</dbReference>